<gene>
    <name evidence="3" type="ORF">PYX00_008409</name>
</gene>
<feature type="domain" description="CCDC66" evidence="2">
    <location>
        <begin position="239"/>
        <end position="374"/>
    </location>
</feature>
<reference evidence="3" key="1">
    <citation type="journal article" date="2024" name="Gigascience">
        <title>Chromosome-level genome of the poultry shaft louse Menopon gallinae provides insight into the host-switching and adaptive evolution of parasitic lice.</title>
        <authorList>
            <person name="Xu Y."/>
            <person name="Ma L."/>
            <person name="Liu S."/>
            <person name="Liang Y."/>
            <person name="Liu Q."/>
            <person name="He Z."/>
            <person name="Tian L."/>
            <person name="Duan Y."/>
            <person name="Cai W."/>
            <person name="Li H."/>
            <person name="Song F."/>
        </authorList>
    </citation>
    <scope>NUCLEOTIDE SEQUENCE</scope>
    <source>
        <strain evidence="3">Cailab_2023a</strain>
    </source>
</reference>
<feature type="region of interest" description="Disordered" evidence="1">
    <location>
        <begin position="30"/>
        <end position="105"/>
    </location>
</feature>
<feature type="region of interest" description="Disordered" evidence="1">
    <location>
        <begin position="354"/>
        <end position="438"/>
    </location>
</feature>
<comment type="caution">
    <text evidence="3">The sequence shown here is derived from an EMBL/GenBank/DDBJ whole genome shotgun (WGS) entry which is preliminary data.</text>
</comment>
<dbReference type="GO" id="GO:0008017">
    <property type="term" value="F:microtubule binding"/>
    <property type="evidence" value="ECO:0007669"/>
    <property type="project" value="TreeGrafter"/>
</dbReference>
<dbReference type="AlphaFoldDB" id="A0AAW2HMR6"/>
<organism evidence="3">
    <name type="scientific">Menopon gallinae</name>
    <name type="common">poultry shaft louse</name>
    <dbReference type="NCBI Taxonomy" id="328185"/>
    <lineage>
        <taxon>Eukaryota</taxon>
        <taxon>Metazoa</taxon>
        <taxon>Ecdysozoa</taxon>
        <taxon>Arthropoda</taxon>
        <taxon>Hexapoda</taxon>
        <taxon>Insecta</taxon>
        <taxon>Pterygota</taxon>
        <taxon>Neoptera</taxon>
        <taxon>Paraneoptera</taxon>
        <taxon>Psocodea</taxon>
        <taxon>Troctomorpha</taxon>
        <taxon>Phthiraptera</taxon>
        <taxon>Amblycera</taxon>
        <taxon>Menoponidae</taxon>
        <taxon>Menopon</taxon>
    </lineage>
</organism>
<feature type="compositionally biased region" description="Basic and acidic residues" evidence="1">
    <location>
        <begin position="375"/>
        <end position="391"/>
    </location>
</feature>
<feature type="region of interest" description="Disordered" evidence="1">
    <location>
        <begin position="305"/>
        <end position="342"/>
    </location>
</feature>
<feature type="compositionally biased region" description="Basic and acidic residues" evidence="1">
    <location>
        <begin position="39"/>
        <end position="51"/>
    </location>
</feature>
<dbReference type="Pfam" id="PF15236">
    <property type="entry name" value="CCDC66"/>
    <property type="match status" value="1"/>
</dbReference>
<dbReference type="GO" id="GO:0005929">
    <property type="term" value="C:cilium"/>
    <property type="evidence" value="ECO:0007669"/>
    <property type="project" value="TreeGrafter"/>
</dbReference>
<dbReference type="EMBL" id="JARGDH010000004">
    <property type="protein sequence ID" value="KAL0271265.1"/>
    <property type="molecule type" value="Genomic_DNA"/>
</dbReference>
<sequence>MSSMKTLSLLEQKRLQWAKEKEEMVGLCGLWGHPKYRTSKSDTQKSEELQLRKNVLPPIPTRSESEEKGPNPEESETSGYLSDSPKHLTEKEGMDENRYSNETANPVWYIKQGKRDTYSTDENTEGSNPSYAMDRKSYKNYRNEKWAQQQSADPWHSRNAKNWWFGTPESVSSDDGSRLRWGDRGVGIGHLWEPVVHQPDSRLPQLESYRPTPKWVERGLRKADGSQKADILIIHHPDDEQYKNYSSDSQKNFILGQNVRLTPEVIEERERKRRRALEHQDAIRQQLEDRERRRKEERLNKLREERLEEERIKREQETERLRMEEEQRRNKEKEEKEKRKEQVMKEAIEMAERKAREEKLHHRKHVRVEEQEEVVQVKREKPLESSREKKNSVRTPRAKFQEEPEVKSKSSRSEKTSRQTESSGRVKTQKDSSSQFEQLRVPNGVQLLNMNNLPMDGSLALVLDTPPADSNFLLPSDGVQLALLMSPHNVSSLPFQTPIPTAMTPRGRVLTPSKFRVVDDQLLSQRSKTTQTDGMCCPASQKLSSRTVPRCRKQTRRSGRASGGSDSSDKSNSLERPPAHYHCTNSSKHRSRSQPKYSIDDRPKWGINRPSVQYKTQSEKDLYYQKRIRQRLKKMSDMSTSTEPSPKGKDDVPEGKLLHSEMRLLKCDSEEDEVDPKKENIILRNGYRMNSNPSSPLFVPIDTDRSIAEKKEEGQDFVIELTIEPEMLENKNEGKNDDIDEFEDTAVPGSIGYVTQAQLEAIRQIASLREGLQKLQMDFSSSRSITPYSEKNE</sequence>
<accession>A0AAW2HMR6</accession>
<feature type="compositionally biased region" description="Basic and acidic residues" evidence="1">
    <location>
        <begin position="399"/>
        <end position="418"/>
    </location>
</feature>
<evidence type="ECO:0000313" key="3">
    <source>
        <dbReference type="EMBL" id="KAL0271265.1"/>
    </source>
</evidence>
<dbReference type="PANTHER" id="PTHR22736:SF2">
    <property type="entry name" value="COILED-COIL DOMAIN-CONTAINING PROTEIN 66"/>
    <property type="match status" value="1"/>
</dbReference>
<dbReference type="GO" id="GO:0005874">
    <property type="term" value="C:microtubule"/>
    <property type="evidence" value="ECO:0007669"/>
    <property type="project" value="TreeGrafter"/>
</dbReference>
<feature type="compositionally biased region" description="Basic residues" evidence="1">
    <location>
        <begin position="549"/>
        <end position="559"/>
    </location>
</feature>
<name>A0AAW2HMR6_9NEOP</name>
<dbReference type="GO" id="GO:0060271">
    <property type="term" value="P:cilium assembly"/>
    <property type="evidence" value="ECO:0007669"/>
    <property type="project" value="TreeGrafter"/>
</dbReference>
<dbReference type="PANTHER" id="PTHR22736">
    <property type="entry name" value="COILED-COIL DOMAIN-CONTAINING PROTEIN 66"/>
    <property type="match status" value="1"/>
</dbReference>
<evidence type="ECO:0000259" key="2">
    <source>
        <dbReference type="Pfam" id="PF15236"/>
    </source>
</evidence>
<dbReference type="EMBL" id="JARGDH010000004">
    <property type="protein sequence ID" value="KAL0271264.1"/>
    <property type="molecule type" value="Genomic_DNA"/>
</dbReference>
<evidence type="ECO:0000256" key="1">
    <source>
        <dbReference type="SAM" id="MobiDB-lite"/>
    </source>
</evidence>
<dbReference type="InterPro" id="IPR040467">
    <property type="entry name" value="CCDC66_dom"/>
</dbReference>
<protein>
    <recommendedName>
        <fullName evidence="2">CCDC66 domain-containing protein</fullName>
    </recommendedName>
</protein>
<feature type="region of interest" description="Disordered" evidence="1">
    <location>
        <begin position="526"/>
        <end position="654"/>
    </location>
</feature>
<dbReference type="InterPro" id="IPR039183">
    <property type="entry name" value="CCD66"/>
</dbReference>
<feature type="compositionally biased region" description="Basic and acidic residues" evidence="1">
    <location>
        <begin position="84"/>
        <end position="99"/>
    </location>
</feature>
<proteinExistence type="predicted"/>